<dbReference type="WBParaSite" id="RSKR_0000004100.1">
    <property type="protein sequence ID" value="RSKR_0000004100.1"/>
    <property type="gene ID" value="RSKR_0000004100"/>
</dbReference>
<accession>A0AC35TFM4</accession>
<proteinExistence type="predicted"/>
<evidence type="ECO:0000313" key="2">
    <source>
        <dbReference type="WBParaSite" id="RSKR_0000004100.1"/>
    </source>
</evidence>
<sequence length="464" mass="51861">MFVVNKITKVGTTLVNHKKKAIAGAIAVYFGVEYAKGNIRDSKIRNYYSQIAVKYGQETVKISGSPRRLTILVNKSANERKVFDKFKDNALPLFHLAGIEVTVLICKDAEELEAIGATINEDEADCLYVVGGDGTMSRLLTGIFKHKEEAELPIGMFPGGNANRGLLDNRFDVFAVRDDVAAFCESAMAVIENTKQSVYPVKWEISKKAEEPGSEADLFELQTMYSLNGLRSGWFAMVEEHKHKLWYWGGLDRYFTYLWDGIKRFPGEYEVCVNYTKFCPGCDRCLSSVKKSVKKIVEKESGRSSWWSMLIGSGIKIGSHKKIEAEEVLPVNEECGKAADESIVSRGIDIIVDNETFKRGNGLKFVSGGENFNRIEAVKDGWKRTAAGGSVFVSPSNEFYKKATAISGNSMELLFKEMPKDWTYVWIAGEKIDLGEAYNTSSIKAVATKKKIEMYLPDGIRYVL</sequence>
<dbReference type="Proteomes" id="UP000095286">
    <property type="component" value="Unplaced"/>
</dbReference>
<protein>
    <submittedName>
        <fullName evidence="2">DAGKc domain-containing protein</fullName>
    </submittedName>
</protein>
<evidence type="ECO:0000313" key="1">
    <source>
        <dbReference type="Proteomes" id="UP000095286"/>
    </source>
</evidence>
<organism evidence="1 2">
    <name type="scientific">Rhabditophanes sp. KR3021</name>
    <dbReference type="NCBI Taxonomy" id="114890"/>
    <lineage>
        <taxon>Eukaryota</taxon>
        <taxon>Metazoa</taxon>
        <taxon>Ecdysozoa</taxon>
        <taxon>Nematoda</taxon>
        <taxon>Chromadorea</taxon>
        <taxon>Rhabditida</taxon>
        <taxon>Tylenchina</taxon>
        <taxon>Panagrolaimomorpha</taxon>
        <taxon>Strongyloidoidea</taxon>
        <taxon>Alloionematidae</taxon>
        <taxon>Rhabditophanes</taxon>
    </lineage>
</organism>
<reference evidence="2" key="1">
    <citation type="submission" date="2016-11" db="UniProtKB">
        <authorList>
            <consortium name="WormBaseParasite"/>
        </authorList>
    </citation>
    <scope>IDENTIFICATION</scope>
    <source>
        <strain evidence="2">KR3021</strain>
    </source>
</reference>
<name>A0AC35TFM4_9BILA</name>